<evidence type="ECO:0000256" key="2">
    <source>
        <dbReference type="SAM" id="MobiDB-lite"/>
    </source>
</evidence>
<feature type="region of interest" description="Disordered" evidence="2">
    <location>
        <begin position="1"/>
        <end position="26"/>
    </location>
</feature>
<keyword evidence="1" id="KW-0732">Signal</keyword>
<comment type="caution">
    <text evidence="4">The sequence shown here is derived from an EMBL/GenBank/DDBJ whole genome shotgun (WGS) entry which is preliminary data.</text>
</comment>
<dbReference type="GO" id="GO:0005509">
    <property type="term" value="F:calcium ion binding"/>
    <property type="evidence" value="ECO:0007669"/>
    <property type="project" value="InterPro"/>
</dbReference>
<dbReference type="Proteomes" id="UP000252770">
    <property type="component" value="Unassembled WGS sequence"/>
</dbReference>
<proteinExistence type="predicted"/>
<evidence type="ECO:0000313" key="5">
    <source>
        <dbReference type="Proteomes" id="UP000252770"/>
    </source>
</evidence>
<name>A0A367YTP5_9ACTN</name>
<feature type="compositionally biased region" description="Low complexity" evidence="2">
    <location>
        <begin position="8"/>
        <end position="20"/>
    </location>
</feature>
<reference evidence="4 5" key="1">
    <citation type="submission" date="2018-07" db="EMBL/GenBank/DDBJ databases">
        <title>Desertimonas flava gen. nov. sp. nov.</title>
        <authorList>
            <person name="Liu S."/>
        </authorList>
    </citation>
    <scope>NUCLEOTIDE SEQUENCE [LARGE SCALE GENOMIC DNA]</scope>
    <source>
        <strain evidence="4 5">16Sb5-5</strain>
    </source>
</reference>
<sequence length="2815" mass="292665">MLLTSLVASPSTPAAAAESTGQVDAQGQAWRTHDITPTTAGTVTASLAWPAAGADLNLFVRRVDDPDAATVGPMLSHSSTASRPEQLSWEAVAGQTYRLYVQAAAGVSDYTLSTDQTADPERRYLGTAASAGQTYRAHPFSVTAPTVVAGSLGWTGGADLGLYLRTESGAVVDVIRSDANPERLTAEVPAGDYEWLVRAESGTAAYEVTSSLRQAGALTAGQERHFTAQAGFVSTGGGRQVYESHDVTVGADGELGVQLDAVGNANLDLYLSPLSTGGQVGAILLSSATTADIEQLSLPVSAGERYRLTVKATSGASGYDLRATLRPGPGRSIVGTTDPASQNWRTYTLAVDEPGLLTAELGWSGPGDLALYLRDPEGDLVAISKTTANPERIAFEVDEPGDHQLVVSSTGSAAAFTLDAALQTGAGRSFPGHLGFTATGGGRQGYDSFDFTATEDGTATASLGWQGGANLDLYVREVTDPQTPDAGPLLASSQTPATPEQLSFSAEAGSTYRLYVSAPSGSAHFDLDVAVQATADERTFLGTSHTTGQRYRTYPFEVSGPGTLSGSLSWQGPADLSLFVRDPDGALVGQSVTAGNPEQVSVGAERAGAYQLVVAANSGFAAFSLDAAFVADEPAAACTPLSTLGCDALVPEPPVALTFDGAGGGLVDGDGEGTGFTLVDPPSARLAADGAPSNPEVPGFEPSLLDVADGTLTVEATRGIQYADNVQTTGTNSLLNALGVGVEAADAVTTVRTTVVAPDFDATANAEKGGLWFGLDEDNLVNLSVQNQSGTNVRVQFQREVGGKVVGATDEKNSAVFPEGTDVALTMVLDAEAGTAVGSYQVGGAAPVSLGSFPVPASFFEGAALGEGGTPASLAGVFATERNEATTPVTVTFDDFGVQVERETAPGNTAPEVLLTGDRTLVEGQQTRIPVGTFDEDDDEVAVTVAGLPEGLAYTDGVISGTLAQDTVAEQPYTVEVTGDDGTATSTASFTITVLDDLALDINFQPATAPVPAGYRADTGAAFGDRGDGLSYGWVAQGGDTPLDMSKNARLRDRTGIDPRLNTLMHLQYRDIQTVFGGSISCTTNQCEPGAWELAVPEGLYEVTVSVGDQPGAGTVYDSRHAINVENGVAIAQFQATSAEEFREVTVQTGVEDGRLTVSAIGGQNTKINYVRVRSLGAQPFVTATVPALRATDVALDTSVSASVSVPGTGLGVDPDRDTSLTDAAVKLFEQTPTGEVEVTGNRGSTGGNDTISFSPGAALKPDTTYRYVIDGVLDEAGNTFGAFQTYFTTGDDGGGQNEEEFTPVEGVSFEKVLLPTASGSANGKYFASLVVHDGHLWATTIGQGMFRYEILPDGTLGPAQDLGLFAGRAAVGLVFDTSDPDLAWVTHATANLGNESARIGSTLSVVDFSDVDAPVVTDVFTNLPRSQKDHLSNSLSYGPSGDGGEPWLYFLQGSNQAAGDVDGAWGTRGETQLTAALLRFDPQQALQTARTDGPIDVATEEVGGDYDPYADGAPLEIYATGIRNAYDLLWHSNGHLYVPTNGTAGGGNSPGVTVAGGTMTMSTTQQAGQNGYGNGTDVTEVCSTRRIDGQPYTGGSVPAVTNHPTQRDFLFDVEQGGYYGHPNPTRCEWALNNAGLPAGAGSGGSKYPASTQPDPNYRGWAYDFDFNKSPNGVIEYTSDTFGGALKDRMMVVRFSGNDDILTMQVADDGEVLGAQNGTDVPGFTGYADPLDLIEDTSVNPGNLYINQYNRGGEPQELYLLRVPEGETAGGIDVSTDSVTMSATLNTEQPTDSTQITLHNTGDEPVAVTAALRGAHAGQFSVGTPGTVAAGGEKALTIGFDPSGSVGVRTAELVLSTPDGVTRTVALRALAFQGQEGGEEPPLQLVLDALELEVTAGWSGLAGGTDPAPKGDEVLAPLFERAGDGPVTMRPVAAFAPQEDLPFGWYTAEGSQVTTHQVGSIANGQLQTLHPGTAAGSQTEFDPGEEEFGLYYFSNTFDRTGYTEDARNDSGGLHRARTYPLGGDRFLVAFEDAANGDYQDYVFVVENVRVAGQEPPPVAETVKVNFQSADAPVPAGYLRDSGEAFGTRSGADQGSGLSYGWVGATSGQPLGLVGNGRDRNLAADQRLDTLLHMDLPPDASGGVAQEGSWELAVPDGAYQVTVTVGDAQKGSAPEDHVINAEGVALVEGFGNSPAANGSPDRHTTEAATVEVLDGRLTIDQDGGTNTKINYVEVTPVDGAGEPQTVAQVNFQTAATPTPSGWVADTGQLFTEDRGYGWVRTEGGATKAADTRLRTSESDPLTASLVIVDDSTVAGVVDGEWEYAVADGEYTVEVSVGDPDYADSVHSVDVEGTPVVQGFDPGAAGDYQTGEATVHVDDGALTLASTGTNTKLQWVRITSTSDTDVVPPRVAVALEGDGEDGEYSGPVTVTVTATDQTLEFVDYSVDGGPVQNYTAPFQVTGTGDHTVEVTATDGAGNVTERSVTFSIVQLGNGDLTLTNPEAAPFHDRLVMSRIQSTASNPSNADTAVVRLGNNGSAPLQVLGLQVADPDDFELVNPPQLPATVAVGSQLTLTVRFTGVGSGQNTAFESELRIRHNGSDGPSAVVELGAIWQSQSEGGNEPDVAEIVEAFGVGTTIVGSGQQVNNSGRLEKIGDEVHSRTWRRLNTSQPVTVRQLAAYHTCCNNTAAFGWHPVGNKGSFNRVLTHNGAWAQTLRPRIQGSGTNPALASFTPGPATWSWRIDPESSDWTLNDTSPDSCGSGNAGCQLGHHIRIWPVEDREGQAVPGQYFVTMDYSGINYDYNDNVYLVTNVAPADAQ</sequence>
<dbReference type="GO" id="GO:0016020">
    <property type="term" value="C:membrane"/>
    <property type="evidence" value="ECO:0007669"/>
    <property type="project" value="InterPro"/>
</dbReference>
<gene>
    <name evidence="4" type="ORF">DT076_12925</name>
</gene>
<dbReference type="SUPFAM" id="SSF49313">
    <property type="entry name" value="Cadherin-like"/>
    <property type="match status" value="1"/>
</dbReference>
<dbReference type="InterPro" id="IPR011042">
    <property type="entry name" value="6-blade_b-propeller_TolB-like"/>
</dbReference>
<dbReference type="EMBL" id="QOUI01000007">
    <property type="protein sequence ID" value="RCK69224.1"/>
    <property type="molecule type" value="Genomic_DNA"/>
</dbReference>
<dbReference type="SUPFAM" id="SSF49785">
    <property type="entry name" value="Galactose-binding domain-like"/>
    <property type="match status" value="3"/>
</dbReference>
<dbReference type="InterPro" id="IPR058094">
    <property type="entry name" value="Ig-like_OmpL47-like"/>
</dbReference>
<accession>A0A367YTP5</accession>
<dbReference type="NCBIfam" id="NF047446">
    <property type="entry name" value="barrel_OmpL47"/>
    <property type="match status" value="1"/>
</dbReference>
<evidence type="ECO:0000259" key="3">
    <source>
        <dbReference type="Pfam" id="PF13205"/>
    </source>
</evidence>
<dbReference type="InterPro" id="IPR015919">
    <property type="entry name" value="Cadherin-like_sf"/>
</dbReference>
<dbReference type="Pfam" id="PF05345">
    <property type="entry name" value="He_PIG"/>
    <property type="match status" value="1"/>
</dbReference>
<dbReference type="Pfam" id="PF13205">
    <property type="entry name" value="Big_5"/>
    <property type="match status" value="1"/>
</dbReference>
<dbReference type="InterPro" id="IPR032812">
    <property type="entry name" value="SbsA_Ig"/>
</dbReference>
<dbReference type="InterPro" id="IPR013783">
    <property type="entry name" value="Ig-like_fold"/>
</dbReference>
<dbReference type="Gene3D" id="2.120.10.30">
    <property type="entry name" value="TolB, C-terminal domain"/>
    <property type="match status" value="1"/>
</dbReference>
<feature type="domain" description="SbsA Ig-like" evidence="3">
    <location>
        <begin position="1179"/>
        <end position="1290"/>
    </location>
</feature>
<keyword evidence="5" id="KW-1185">Reference proteome</keyword>
<dbReference type="Gene3D" id="2.60.120.380">
    <property type="match status" value="5"/>
</dbReference>
<protein>
    <recommendedName>
        <fullName evidence="3">SbsA Ig-like domain-containing protein</fullName>
    </recommendedName>
</protein>
<dbReference type="Gene3D" id="2.60.120.430">
    <property type="entry name" value="Galactose-binding lectin"/>
    <property type="match status" value="3"/>
</dbReference>
<dbReference type="GO" id="GO:0005975">
    <property type="term" value="P:carbohydrate metabolic process"/>
    <property type="evidence" value="ECO:0007669"/>
    <property type="project" value="UniProtKB-ARBA"/>
</dbReference>
<organism evidence="4 5">
    <name type="scientific">Desertihabitans brevis</name>
    <dbReference type="NCBI Taxonomy" id="2268447"/>
    <lineage>
        <taxon>Bacteria</taxon>
        <taxon>Bacillati</taxon>
        <taxon>Actinomycetota</taxon>
        <taxon>Actinomycetes</taxon>
        <taxon>Propionibacteriales</taxon>
        <taxon>Propionibacteriaceae</taxon>
        <taxon>Desertihabitans</taxon>
    </lineage>
</organism>
<feature type="region of interest" description="Disordered" evidence="2">
    <location>
        <begin position="1237"/>
        <end position="1256"/>
    </location>
</feature>
<dbReference type="Gene3D" id="2.60.120.200">
    <property type="match status" value="1"/>
</dbReference>
<dbReference type="InterPro" id="IPR008979">
    <property type="entry name" value="Galactose-bd-like_sf"/>
</dbReference>
<evidence type="ECO:0000256" key="1">
    <source>
        <dbReference type="ARBA" id="ARBA00022729"/>
    </source>
</evidence>
<evidence type="ECO:0000313" key="4">
    <source>
        <dbReference type="EMBL" id="RCK69224.1"/>
    </source>
</evidence>
<dbReference type="Gene3D" id="2.60.40.10">
    <property type="entry name" value="Immunoglobulins"/>
    <property type="match status" value="4"/>
</dbReference>